<comment type="function">
    <text evidence="13">E3 ubiquitin-protein ligase that mediates monoubiquitination of histone H2B to form H2BK123ub1. H2BK123ub1 gives a specific tag for epigenetic transcriptional activation and is also a prerequisite for H3K4me and H3K79me formation.</text>
</comment>
<keyword evidence="12 15" id="KW-0539">Nucleus</keyword>
<proteinExistence type="evidence at transcript level"/>
<comment type="subcellular location">
    <subcellularLocation>
        <location evidence="2 15">Nucleus</location>
    </subcellularLocation>
</comment>
<evidence type="ECO:0000256" key="6">
    <source>
        <dbReference type="ARBA" id="ARBA00022723"/>
    </source>
</evidence>
<evidence type="ECO:0000256" key="11">
    <source>
        <dbReference type="ARBA" id="ARBA00023054"/>
    </source>
</evidence>
<keyword evidence="7 14" id="KW-0863">Zinc-finger</keyword>
<evidence type="ECO:0000256" key="15">
    <source>
        <dbReference type="RuleBase" id="RU365038"/>
    </source>
</evidence>
<dbReference type="InterPro" id="IPR058643">
    <property type="entry name" value="BRE1-like_CC"/>
</dbReference>
<feature type="region of interest" description="Disordered" evidence="17">
    <location>
        <begin position="1"/>
        <end position="47"/>
    </location>
</feature>
<feature type="coiled-coil region" evidence="16">
    <location>
        <begin position="275"/>
        <end position="380"/>
    </location>
</feature>
<dbReference type="PANTHER" id="PTHR23163:SF0">
    <property type="entry name" value="E3 UBIQUITIN-PROTEIN LIGASE BRE1"/>
    <property type="match status" value="1"/>
</dbReference>
<dbReference type="GO" id="GO:0016567">
    <property type="term" value="P:protein ubiquitination"/>
    <property type="evidence" value="ECO:0007669"/>
    <property type="project" value="UniProtKB-UniRule"/>
</dbReference>
<feature type="compositionally biased region" description="Basic and acidic residues" evidence="17">
    <location>
        <begin position="1"/>
        <end position="28"/>
    </location>
</feature>
<evidence type="ECO:0000256" key="5">
    <source>
        <dbReference type="ARBA" id="ARBA00022679"/>
    </source>
</evidence>
<dbReference type="Pfam" id="PF26095">
    <property type="entry name" value="CC_Bre1"/>
    <property type="match status" value="1"/>
</dbReference>
<protein>
    <recommendedName>
        <fullName evidence="15">E3 ubiquitin protein ligase</fullName>
        <ecNumber evidence="15">2.3.2.27</ecNumber>
    </recommendedName>
</protein>
<evidence type="ECO:0000256" key="16">
    <source>
        <dbReference type="SAM" id="Coils"/>
    </source>
</evidence>
<dbReference type="GO" id="GO:0006325">
    <property type="term" value="P:chromatin organization"/>
    <property type="evidence" value="ECO:0007669"/>
    <property type="project" value="UniProtKB-KW"/>
</dbReference>
<evidence type="ECO:0000256" key="3">
    <source>
        <dbReference type="ARBA" id="ARBA00004906"/>
    </source>
</evidence>
<feature type="coiled-coil region" evidence="16">
    <location>
        <begin position="698"/>
        <end position="725"/>
    </location>
</feature>
<feature type="domain" description="RING-type" evidence="18">
    <location>
        <begin position="755"/>
        <end position="794"/>
    </location>
</feature>
<evidence type="ECO:0000256" key="14">
    <source>
        <dbReference type="PROSITE-ProRule" id="PRU00175"/>
    </source>
</evidence>
<dbReference type="AlphaFoldDB" id="A0A6G6FQ53"/>
<comment type="pathway">
    <text evidence="3 15">Protein modification; protein ubiquitination.</text>
</comment>
<feature type="region of interest" description="Disordered" evidence="17">
    <location>
        <begin position="231"/>
        <end position="258"/>
    </location>
</feature>
<dbReference type="EMBL" id="MK805152">
    <property type="protein sequence ID" value="QIE48425.1"/>
    <property type="molecule type" value="mRNA"/>
</dbReference>
<keyword evidence="9 15" id="KW-0862">Zinc</keyword>
<dbReference type="PROSITE" id="PS00518">
    <property type="entry name" value="ZF_RING_1"/>
    <property type="match status" value="1"/>
</dbReference>
<evidence type="ECO:0000256" key="9">
    <source>
        <dbReference type="ARBA" id="ARBA00022833"/>
    </source>
</evidence>
<dbReference type="GO" id="GO:0033503">
    <property type="term" value="C:HULC complex"/>
    <property type="evidence" value="ECO:0007669"/>
    <property type="project" value="TreeGrafter"/>
</dbReference>
<dbReference type="InterPro" id="IPR018957">
    <property type="entry name" value="Znf_C3HC4_RING-type"/>
</dbReference>
<dbReference type="OrthoDB" id="10266039at2759"/>
<evidence type="ECO:0000256" key="17">
    <source>
        <dbReference type="SAM" id="MobiDB-lite"/>
    </source>
</evidence>
<accession>A0A6G6FQ53</accession>
<dbReference type="InterPro" id="IPR013956">
    <property type="entry name" value="E3_ubiquit_lig_Bre1"/>
</dbReference>
<dbReference type="Gene3D" id="3.30.40.10">
    <property type="entry name" value="Zinc/RING finger domain, C3HC4 (zinc finger)"/>
    <property type="match status" value="1"/>
</dbReference>
<dbReference type="Pfam" id="PF00097">
    <property type="entry name" value="zf-C3HC4"/>
    <property type="match status" value="1"/>
</dbReference>
<evidence type="ECO:0000256" key="4">
    <source>
        <dbReference type="ARBA" id="ARBA00005555"/>
    </source>
</evidence>
<comment type="similarity">
    <text evidence="4 15">Belongs to the BRE1 family.</text>
</comment>
<evidence type="ECO:0000256" key="2">
    <source>
        <dbReference type="ARBA" id="ARBA00004123"/>
    </source>
</evidence>
<evidence type="ECO:0000256" key="7">
    <source>
        <dbReference type="ARBA" id="ARBA00022771"/>
    </source>
</evidence>
<feature type="coiled-coil region" evidence="16">
    <location>
        <begin position="454"/>
        <end position="547"/>
    </location>
</feature>
<keyword evidence="8 15" id="KW-0833">Ubl conjugation pathway</keyword>
<keyword evidence="10 15" id="KW-0156">Chromatin regulator</keyword>
<evidence type="ECO:0000256" key="8">
    <source>
        <dbReference type="ARBA" id="ARBA00022786"/>
    </source>
</evidence>
<reference evidence="19" key="1">
    <citation type="journal article" date="2019" name="J. For. Res.">
        <title>Expression and analysis of zinc finger family gene in Lenzites gibbosa.</title>
        <authorList>
            <person name="Zhang J."/>
            <person name="Chi Y."/>
            <person name="Li S."/>
            <person name="Zhang J."/>
            <person name="Chen J."/>
        </authorList>
    </citation>
    <scope>NUCLEOTIDE SEQUENCE</scope>
    <source>
        <strain evidence="19">ZnF18</strain>
    </source>
</reference>
<evidence type="ECO:0000259" key="18">
    <source>
        <dbReference type="PROSITE" id="PS50089"/>
    </source>
</evidence>
<dbReference type="Pfam" id="PF08647">
    <property type="entry name" value="BRE1"/>
    <property type="match status" value="1"/>
</dbReference>
<evidence type="ECO:0000256" key="13">
    <source>
        <dbReference type="ARBA" id="ARBA00059679"/>
    </source>
</evidence>
<name>A0A6G6FQ53_9APHY</name>
<dbReference type="InterPro" id="IPR017907">
    <property type="entry name" value="Znf_RING_CS"/>
</dbReference>
<dbReference type="UniPathway" id="UPA00143"/>
<dbReference type="SMART" id="SM00184">
    <property type="entry name" value="RING"/>
    <property type="match status" value="1"/>
</dbReference>
<evidence type="ECO:0000313" key="19">
    <source>
        <dbReference type="EMBL" id="QIE48425.1"/>
    </source>
</evidence>
<dbReference type="GO" id="GO:0005634">
    <property type="term" value="C:nucleus"/>
    <property type="evidence" value="ECO:0007669"/>
    <property type="project" value="UniProtKB-SubCell"/>
</dbReference>
<keyword evidence="11 15" id="KW-0175">Coiled coil</keyword>
<dbReference type="CDD" id="cd16499">
    <property type="entry name" value="RING-HC_Bre1-like"/>
    <property type="match status" value="1"/>
</dbReference>
<evidence type="ECO:0000256" key="12">
    <source>
        <dbReference type="ARBA" id="ARBA00023242"/>
    </source>
</evidence>
<organism evidence="19">
    <name type="scientific">Trametes gibbosa</name>
    <dbReference type="NCBI Taxonomy" id="160864"/>
    <lineage>
        <taxon>Eukaryota</taxon>
        <taxon>Fungi</taxon>
        <taxon>Dikarya</taxon>
        <taxon>Basidiomycota</taxon>
        <taxon>Agaricomycotina</taxon>
        <taxon>Agaricomycetes</taxon>
        <taxon>Polyporales</taxon>
        <taxon>Polyporaceae</taxon>
        <taxon>Trametes</taxon>
    </lineage>
</organism>
<dbReference type="InterPro" id="IPR013083">
    <property type="entry name" value="Znf_RING/FYVE/PHD"/>
</dbReference>
<keyword evidence="6 15" id="KW-0479">Metal-binding</keyword>
<dbReference type="EC" id="2.3.2.27" evidence="15"/>
<comment type="catalytic activity">
    <reaction evidence="1 15">
        <text>S-ubiquitinyl-[E2 ubiquitin-conjugating enzyme]-L-cysteine + [acceptor protein]-L-lysine = [E2 ubiquitin-conjugating enzyme]-L-cysteine + N(6)-ubiquitinyl-[acceptor protein]-L-lysine.</text>
        <dbReference type="EC" id="2.3.2.27"/>
    </reaction>
</comment>
<dbReference type="PANTHER" id="PTHR23163">
    <property type="entry name" value="RING FINGER PROTEIN-RELATED"/>
    <property type="match status" value="1"/>
</dbReference>
<dbReference type="GO" id="GO:0061630">
    <property type="term" value="F:ubiquitin protein ligase activity"/>
    <property type="evidence" value="ECO:0007669"/>
    <property type="project" value="UniProtKB-EC"/>
</dbReference>
<evidence type="ECO:0000256" key="1">
    <source>
        <dbReference type="ARBA" id="ARBA00000900"/>
    </source>
</evidence>
<feature type="coiled-coil region" evidence="16">
    <location>
        <begin position="579"/>
        <end position="662"/>
    </location>
</feature>
<sequence>METRKRPHADDSDTARPKKRAVSDDRASPSHLNGTTTHSDEPRDGDDVELFRKEAIYRRMKHYSREAERSEVRVAELERRRSQCEAGLAALEACWTQLLGTIRSLVKPEDVPLLQKQSEGVRDLTLHVSSEAEPEFVDALRDKMQSTSDAVKALVNLRMQDQGGPSEAAMLQRVQEREAENSVLRSELSLVRTKLRDAELQKEKFREGLVAAEKCADRLQSRSLNSNIPLKVEVESGDGPSAEKTSSLPPPQPVNGAHATDSEWRALAEYREKIIKELSTEIAELNAAVQKAEVEAKAIPEERVRNTVPYLNLRDHASVYEREALEAKAELAKLAGQLEDMLNMRQEFEDSVKANSEATLQEMKAMLSKRDAELARIREQRDQHHAELHERRAKDAVKTSSLAEFTSLAETRAARIAVLESENKRLKTRLAANVGDEDLVAFLWSSPPDGPSFVDDLKRKLSEAEARVATLEQSLASLEGNQSDQVKSAQREAELHNQVQQLQKQLERYQAVYGDTSSLPPETTQLSEQLQRKQDEIEKMLIQEKQREQAESALYSELDKLSAAWEALDRQVKSKVYDLSALEERVTKAGVERAKAENKFYATVRGREAAELERKNSVRNLEKANKALEKVTQSEKTVSARMANLEKEIVQWMKIAEQQKEMARGSEARCSEWRFRHSVEAKNTEDIRALWTQQSAAIQTKQEELRQLEESLIKSRKEIEKQAMKLKSSSSTSGANTREAELQSEINKCMSLLKCSTCHMNMRNTVITKCMHSFCKACVEARIATRQRKCPACNVPFSQGEVQHLFLQ</sequence>
<dbReference type="GO" id="GO:0008270">
    <property type="term" value="F:zinc ion binding"/>
    <property type="evidence" value="ECO:0007669"/>
    <property type="project" value="UniProtKB-KW"/>
</dbReference>
<keyword evidence="5 15" id="KW-0808">Transferase</keyword>
<dbReference type="PROSITE" id="PS50089">
    <property type="entry name" value="ZF_RING_2"/>
    <property type="match status" value="1"/>
</dbReference>
<dbReference type="InterPro" id="IPR001841">
    <property type="entry name" value="Znf_RING"/>
</dbReference>
<evidence type="ECO:0000256" key="10">
    <source>
        <dbReference type="ARBA" id="ARBA00022853"/>
    </source>
</evidence>
<dbReference type="SUPFAM" id="SSF57850">
    <property type="entry name" value="RING/U-box"/>
    <property type="match status" value="1"/>
</dbReference>